<evidence type="ECO:0000313" key="2">
    <source>
        <dbReference type="EMBL" id="ROO87953.1"/>
    </source>
</evidence>
<dbReference type="SMART" id="SM01001">
    <property type="entry name" value="AIRC"/>
    <property type="match status" value="1"/>
</dbReference>
<dbReference type="PANTHER" id="PTHR43064:SF1">
    <property type="entry name" value="SLL1489 PROTEIN"/>
    <property type="match status" value="1"/>
</dbReference>
<dbReference type="Pfam" id="PF00731">
    <property type="entry name" value="AIRC"/>
    <property type="match status" value="1"/>
</dbReference>
<proteinExistence type="predicted"/>
<sequence length="241" mass="24493">MSPATEEEFVQLRLDHHRGVRTGVAEAVYAPGKTPGQCAEAVHGLLHGPGTGPVILTRADREQAEATLSRNPGGMSVQTGPDTAVLTWRTSPARAERVPVLTAGTADLPTARECEAVLSAYGVRPDLVCDVGVAGLHRILAEADRLRDADLVLVAAGMEGALASVVAGMTDAPVIAIPTSPGYGASLEGVTALLAMHASCSPGITVVGIDNGFGAACAAVRILNLGARTRGTTETITGSGT</sequence>
<gene>
    <name evidence="2" type="ORF">EDD29_5602</name>
</gene>
<evidence type="ECO:0000259" key="1">
    <source>
        <dbReference type="SMART" id="SM01001"/>
    </source>
</evidence>
<dbReference type="EMBL" id="RJKE01000001">
    <property type="protein sequence ID" value="ROO87953.1"/>
    <property type="molecule type" value="Genomic_DNA"/>
</dbReference>
<feature type="domain" description="PurE" evidence="1">
    <location>
        <begin position="96"/>
        <end position="240"/>
    </location>
</feature>
<accession>A0A3N1D340</accession>
<dbReference type="InterPro" id="IPR000031">
    <property type="entry name" value="PurE_dom"/>
</dbReference>
<dbReference type="GO" id="GO:0016787">
    <property type="term" value="F:hydrolase activity"/>
    <property type="evidence" value="ECO:0007669"/>
    <property type="project" value="InterPro"/>
</dbReference>
<dbReference type="OrthoDB" id="9782511at2"/>
<dbReference type="NCBIfam" id="NF033503">
    <property type="entry name" value="LarB"/>
    <property type="match status" value="1"/>
</dbReference>
<comment type="caution">
    <text evidence="2">The sequence shown here is derived from an EMBL/GenBank/DDBJ whole genome shotgun (WGS) entry which is preliminary data.</text>
</comment>
<reference evidence="2 3" key="1">
    <citation type="submission" date="2018-11" db="EMBL/GenBank/DDBJ databases">
        <title>Sequencing the genomes of 1000 actinobacteria strains.</title>
        <authorList>
            <person name="Klenk H.-P."/>
        </authorList>
    </citation>
    <scope>NUCLEOTIDE SEQUENCE [LARGE SCALE GENOMIC DNA]</scope>
    <source>
        <strain evidence="2 3">DSM 44254</strain>
    </source>
</reference>
<dbReference type="RefSeq" id="WP_123667177.1">
    <property type="nucleotide sequence ID" value="NZ_RJKE01000001.1"/>
</dbReference>
<dbReference type="GO" id="GO:0006189">
    <property type="term" value="P:'de novo' IMP biosynthetic process"/>
    <property type="evidence" value="ECO:0007669"/>
    <property type="project" value="InterPro"/>
</dbReference>
<name>A0A3N1D340_9ACTN</name>
<protein>
    <recommendedName>
        <fullName evidence="1">PurE domain-containing protein</fullName>
    </recommendedName>
</protein>
<dbReference type="PANTHER" id="PTHR43064">
    <property type="entry name" value="PHOSPHORIBOSYLAMINOIMIDAZOLE CARBOXYLASE-RELATED"/>
    <property type="match status" value="1"/>
</dbReference>
<organism evidence="2 3">
    <name type="scientific">Actinocorallia herbida</name>
    <dbReference type="NCBI Taxonomy" id="58109"/>
    <lineage>
        <taxon>Bacteria</taxon>
        <taxon>Bacillati</taxon>
        <taxon>Actinomycetota</taxon>
        <taxon>Actinomycetes</taxon>
        <taxon>Streptosporangiales</taxon>
        <taxon>Thermomonosporaceae</taxon>
        <taxon>Actinocorallia</taxon>
    </lineage>
</organism>
<dbReference type="Proteomes" id="UP000272400">
    <property type="component" value="Unassembled WGS sequence"/>
</dbReference>
<dbReference type="SUPFAM" id="SSF52255">
    <property type="entry name" value="N5-CAIR mutase (phosphoribosylaminoimidazole carboxylase, PurE)"/>
    <property type="match status" value="1"/>
</dbReference>
<evidence type="ECO:0000313" key="3">
    <source>
        <dbReference type="Proteomes" id="UP000272400"/>
    </source>
</evidence>
<keyword evidence="3" id="KW-1185">Reference proteome</keyword>
<dbReference type="AlphaFoldDB" id="A0A3N1D340"/>
<dbReference type="Gene3D" id="3.40.50.1970">
    <property type="match status" value="1"/>
</dbReference>
<dbReference type="InterPro" id="IPR039476">
    <property type="entry name" value="P2CMN_synthase_LarB"/>
</dbReference>